<keyword evidence="6" id="KW-1185">Reference proteome</keyword>
<dbReference type="AlphaFoldDB" id="A0AA45HHJ2"/>
<name>A0AA45HHJ2_9BACT</name>
<dbReference type="EMBL" id="QGGI01000025">
    <property type="protein sequence ID" value="PWJ87278.1"/>
    <property type="molecule type" value="Genomic_DNA"/>
</dbReference>
<evidence type="ECO:0000256" key="4">
    <source>
        <dbReference type="HAMAP-Rule" id="MF_01185"/>
    </source>
</evidence>
<dbReference type="PANTHER" id="PTHR39190:SF1">
    <property type="entry name" value="FLAGELLAR ASSEMBLY FACTOR FLIW"/>
    <property type="match status" value="1"/>
</dbReference>
<reference evidence="5 6" key="1">
    <citation type="submission" date="2018-05" db="EMBL/GenBank/DDBJ databases">
        <title>Genomic Encyclopedia of Type Strains, Phase IV (KMG-IV): sequencing the most valuable type-strain genomes for metagenomic binning, comparative biology and taxonomic classification.</title>
        <authorList>
            <person name="Goeker M."/>
        </authorList>
    </citation>
    <scope>NUCLEOTIDE SEQUENCE [LARGE SCALE GENOMIC DNA]</scope>
    <source>
        <strain evidence="5 6">DSM 24906</strain>
    </source>
</reference>
<protein>
    <recommendedName>
        <fullName evidence="4">Flagellar assembly factor FliW</fullName>
    </recommendedName>
</protein>
<keyword evidence="5" id="KW-0282">Flagellum</keyword>
<gene>
    <name evidence="4" type="primary">fliW</name>
    <name evidence="5" type="ORF">C7380_12519</name>
</gene>
<evidence type="ECO:0000313" key="5">
    <source>
        <dbReference type="EMBL" id="PWJ87278.1"/>
    </source>
</evidence>
<accession>A0AA45HHJ2</accession>
<dbReference type="RefSeq" id="WP_109606354.1">
    <property type="nucleotide sequence ID" value="NZ_JAMHJO010000003.1"/>
</dbReference>
<dbReference type="PANTHER" id="PTHR39190">
    <property type="entry name" value="FLAGELLAR ASSEMBLY FACTOR FLIW"/>
    <property type="match status" value="1"/>
</dbReference>
<dbReference type="GO" id="GO:0005737">
    <property type="term" value="C:cytoplasm"/>
    <property type="evidence" value="ECO:0007669"/>
    <property type="project" value="UniProtKB-SubCell"/>
</dbReference>
<dbReference type="HAMAP" id="MF_01185">
    <property type="entry name" value="FliW"/>
    <property type="match status" value="1"/>
</dbReference>
<comment type="caution">
    <text evidence="5">The sequence shown here is derived from an EMBL/GenBank/DDBJ whole genome shotgun (WGS) entry which is preliminary data.</text>
</comment>
<dbReference type="InterPro" id="IPR003775">
    <property type="entry name" value="Flagellar_assembly_factor_FliW"/>
</dbReference>
<proteinExistence type="inferred from homology"/>
<comment type="similarity">
    <text evidence="4">Belongs to the FliW family.</text>
</comment>
<comment type="subcellular location">
    <subcellularLocation>
        <location evidence="4">Cytoplasm</location>
    </subcellularLocation>
</comment>
<dbReference type="Pfam" id="PF02623">
    <property type="entry name" value="FliW"/>
    <property type="match status" value="1"/>
</dbReference>
<dbReference type="NCBIfam" id="NF009793">
    <property type="entry name" value="PRK13285.1-1"/>
    <property type="match status" value="1"/>
</dbReference>
<keyword evidence="1 4" id="KW-0963">Cytoplasm</keyword>
<dbReference type="InterPro" id="IPR024046">
    <property type="entry name" value="Flagellar_assmbl_FliW_dom_sf"/>
</dbReference>
<comment type="subunit">
    <text evidence="4">Interacts with translational regulator CsrA and flagellin(s).</text>
</comment>
<dbReference type="GO" id="GO:0044780">
    <property type="term" value="P:bacterial-type flagellum assembly"/>
    <property type="evidence" value="ECO:0007669"/>
    <property type="project" value="UniProtKB-UniRule"/>
</dbReference>
<keyword evidence="2 4" id="KW-1005">Bacterial flagellum biogenesis</keyword>
<keyword evidence="5" id="KW-0966">Cell projection</keyword>
<organism evidence="5 6">
    <name type="scientific">Oceanotoga teriensis</name>
    <dbReference type="NCBI Taxonomy" id="515440"/>
    <lineage>
        <taxon>Bacteria</taxon>
        <taxon>Thermotogati</taxon>
        <taxon>Thermotogota</taxon>
        <taxon>Thermotogae</taxon>
        <taxon>Petrotogales</taxon>
        <taxon>Petrotogaceae</taxon>
        <taxon>Oceanotoga</taxon>
    </lineage>
</organism>
<evidence type="ECO:0000313" key="6">
    <source>
        <dbReference type="Proteomes" id="UP000245921"/>
    </source>
</evidence>
<keyword evidence="5" id="KW-0969">Cilium</keyword>
<dbReference type="SUPFAM" id="SSF141457">
    <property type="entry name" value="BH3618-like"/>
    <property type="match status" value="1"/>
</dbReference>
<dbReference type="Proteomes" id="UP000245921">
    <property type="component" value="Unassembled WGS sequence"/>
</dbReference>
<comment type="function">
    <text evidence="4">Acts as an anti-CsrA protein, binds CsrA and prevents it from repressing translation of its target genes, one of which is flagellin. Binds to flagellin and participates in the assembly of the flagellum.</text>
</comment>
<keyword evidence="3 4" id="KW-0810">Translation regulation</keyword>
<evidence type="ECO:0000256" key="3">
    <source>
        <dbReference type="ARBA" id="ARBA00022845"/>
    </source>
</evidence>
<dbReference type="GO" id="GO:0006417">
    <property type="term" value="P:regulation of translation"/>
    <property type="evidence" value="ECO:0007669"/>
    <property type="project" value="UniProtKB-KW"/>
</dbReference>
<evidence type="ECO:0000256" key="1">
    <source>
        <dbReference type="ARBA" id="ARBA00022490"/>
    </source>
</evidence>
<dbReference type="Gene3D" id="2.30.290.10">
    <property type="entry name" value="BH3618-like"/>
    <property type="match status" value="1"/>
</dbReference>
<sequence>MEFNTKLGKISIDTNRIINFEYGLPGFENLNKFTLLNPEETKPIMWLASLEDENVALPVLPPNMVRIDYDIYIPEDIIEYLNIEDKEDLVLLSILTIPQNGDITINLAAPILISNKTKKGAQVLIEKSDYNIKHNLNTEIKRSKDLSNSNKDVK</sequence>
<keyword evidence="4" id="KW-0143">Chaperone</keyword>
<evidence type="ECO:0000256" key="2">
    <source>
        <dbReference type="ARBA" id="ARBA00022795"/>
    </source>
</evidence>